<dbReference type="GO" id="GO:0019825">
    <property type="term" value="F:oxygen binding"/>
    <property type="evidence" value="ECO:0007669"/>
    <property type="project" value="InterPro"/>
</dbReference>
<evidence type="ECO:0000313" key="1">
    <source>
        <dbReference type="EMBL" id="SVD53852.1"/>
    </source>
</evidence>
<dbReference type="PROSITE" id="PS00208">
    <property type="entry name" value="PLANT_GLOBIN"/>
    <property type="match status" value="1"/>
</dbReference>
<reference evidence="1" key="1">
    <citation type="submission" date="2018-05" db="EMBL/GenBank/DDBJ databases">
        <authorList>
            <person name="Lanie J.A."/>
            <person name="Ng W.-L."/>
            <person name="Kazmierczak K.M."/>
            <person name="Andrzejewski T.M."/>
            <person name="Davidsen T.M."/>
            <person name="Wayne K.J."/>
            <person name="Tettelin H."/>
            <person name="Glass J.I."/>
            <person name="Rusch D."/>
            <person name="Podicherti R."/>
            <person name="Tsui H.-C.T."/>
            <person name="Winkler M.E."/>
        </authorList>
    </citation>
    <scope>NUCLEOTIDE SEQUENCE</scope>
</reference>
<accession>A0A382W4U4</accession>
<dbReference type="AlphaFoldDB" id="A0A382W4U4"/>
<protein>
    <recommendedName>
        <fullName evidence="2">Histidine-specific methyltransferase SAM-dependent domain-containing protein</fullName>
    </recommendedName>
</protein>
<proteinExistence type="predicted"/>
<evidence type="ECO:0008006" key="2">
    <source>
        <dbReference type="Google" id="ProtNLM"/>
    </source>
</evidence>
<dbReference type="SUPFAM" id="SSF53335">
    <property type="entry name" value="S-adenosyl-L-methionine-dependent methyltransferases"/>
    <property type="match status" value="1"/>
</dbReference>
<feature type="non-terminal residue" evidence="1">
    <location>
        <position position="158"/>
    </location>
</feature>
<dbReference type="Gene3D" id="3.40.50.12710">
    <property type="match status" value="1"/>
</dbReference>
<dbReference type="EMBL" id="UINC01157069">
    <property type="protein sequence ID" value="SVD53852.1"/>
    <property type="molecule type" value="Genomic_DNA"/>
</dbReference>
<gene>
    <name evidence="1" type="ORF">METZ01_LOCUS406706</name>
</gene>
<dbReference type="InterPro" id="IPR029063">
    <property type="entry name" value="SAM-dependent_MTases_sf"/>
</dbReference>
<sequence>MNSKNHLLPLGDFKPTDEWQTHVNEIFYGIQGPNIHNHFQTYVSQDHRLAHALAEDYYEQALTQVNNPQPRFIMEWGVGNGNLAGCFLTHLQSIDTEGQVYPFTRYILCDFSMEILKGARDNPRLKNHAEKFFTVQVDASHMDCFREQTINKIISNEI</sequence>
<dbReference type="GO" id="GO:0020037">
    <property type="term" value="F:heme binding"/>
    <property type="evidence" value="ECO:0007669"/>
    <property type="project" value="InterPro"/>
</dbReference>
<dbReference type="InterPro" id="IPR038375">
    <property type="entry name" value="NDUFAF7_sf"/>
</dbReference>
<name>A0A382W4U4_9ZZZZ</name>
<dbReference type="InterPro" id="IPR019824">
    <property type="entry name" value="Leghaemoglobin_Fe_BS"/>
</dbReference>
<organism evidence="1">
    <name type="scientific">marine metagenome</name>
    <dbReference type="NCBI Taxonomy" id="408172"/>
    <lineage>
        <taxon>unclassified sequences</taxon>
        <taxon>metagenomes</taxon>
        <taxon>ecological metagenomes</taxon>
    </lineage>
</organism>